<evidence type="ECO:0000313" key="3">
    <source>
        <dbReference type="Proteomes" id="UP000585474"/>
    </source>
</evidence>
<gene>
    <name evidence="2" type="ORF">Acr_06g0008910</name>
</gene>
<dbReference type="PROSITE" id="PS51806">
    <property type="entry name" value="DOG1"/>
    <property type="match status" value="1"/>
</dbReference>
<proteinExistence type="predicted"/>
<accession>A0A7J0ER38</accession>
<organism evidence="2 3">
    <name type="scientific">Actinidia rufa</name>
    <dbReference type="NCBI Taxonomy" id="165716"/>
    <lineage>
        <taxon>Eukaryota</taxon>
        <taxon>Viridiplantae</taxon>
        <taxon>Streptophyta</taxon>
        <taxon>Embryophyta</taxon>
        <taxon>Tracheophyta</taxon>
        <taxon>Spermatophyta</taxon>
        <taxon>Magnoliopsida</taxon>
        <taxon>eudicotyledons</taxon>
        <taxon>Gunneridae</taxon>
        <taxon>Pentapetalae</taxon>
        <taxon>asterids</taxon>
        <taxon>Ericales</taxon>
        <taxon>Actinidiaceae</taxon>
        <taxon>Actinidia</taxon>
    </lineage>
</organism>
<reference evidence="2 3" key="1">
    <citation type="submission" date="2019-07" db="EMBL/GenBank/DDBJ databases">
        <title>De Novo Assembly of kiwifruit Actinidia rufa.</title>
        <authorList>
            <person name="Sugita-Konishi S."/>
            <person name="Sato K."/>
            <person name="Mori E."/>
            <person name="Abe Y."/>
            <person name="Kisaki G."/>
            <person name="Hamano K."/>
            <person name="Suezawa K."/>
            <person name="Otani M."/>
            <person name="Fukuda T."/>
            <person name="Manabe T."/>
            <person name="Gomi K."/>
            <person name="Tabuchi M."/>
            <person name="Akimitsu K."/>
            <person name="Kataoka I."/>
        </authorList>
    </citation>
    <scope>NUCLEOTIDE SEQUENCE [LARGE SCALE GENOMIC DNA]</scope>
    <source>
        <strain evidence="3">cv. Fuchu</strain>
    </source>
</reference>
<dbReference type="OrthoDB" id="1897224at2759"/>
<comment type="caution">
    <text evidence="2">The sequence shown here is derived from an EMBL/GenBank/DDBJ whole genome shotgun (WGS) entry which is preliminary data.</text>
</comment>
<dbReference type="GO" id="GO:0006351">
    <property type="term" value="P:DNA-templated transcription"/>
    <property type="evidence" value="ECO:0007669"/>
    <property type="project" value="InterPro"/>
</dbReference>
<evidence type="ECO:0000259" key="1">
    <source>
        <dbReference type="PROSITE" id="PS51806"/>
    </source>
</evidence>
<protein>
    <recommendedName>
        <fullName evidence="1">DOG1 domain-containing protein</fullName>
    </recommendedName>
</protein>
<name>A0A7J0ER38_9ERIC</name>
<dbReference type="AlphaFoldDB" id="A0A7J0ER38"/>
<sequence>MASTAEDQAQQNCFYQEWMNLQEEDLQELLQAQNPNHPNNICHDSLSQLAKKNIQHFQDYVARRAQLARADVLAFFAPTWCTSLENSLLWIAGCRPSIFIRLIYALCGAEFESRLSEFLRGVKTGRLSELSAGQLRQVDELQGKTIMEEEKLTSRLASLQEEVADQPLAVMAKEASGIGESSQGSDQALDCHAQAMASVLEERLIS</sequence>
<dbReference type="GO" id="GO:0043565">
    <property type="term" value="F:sequence-specific DNA binding"/>
    <property type="evidence" value="ECO:0007669"/>
    <property type="project" value="InterPro"/>
</dbReference>
<dbReference type="InterPro" id="IPR025422">
    <property type="entry name" value="TGA_domain"/>
</dbReference>
<dbReference type="PANTHER" id="PTHR46354:SF7">
    <property type="entry name" value="PROTEIN DOG1-LIKE 1"/>
    <property type="match status" value="1"/>
</dbReference>
<feature type="domain" description="DOG1" evidence="1">
    <location>
        <begin position="8"/>
        <end position="206"/>
    </location>
</feature>
<dbReference type="PANTHER" id="PTHR46354">
    <property type="entry name" value="DOG1 DOMAIN-CONTAINING PROTEIN"/>
    <property type="match status" value="1"/>
</dbReference>
<dbReference type="InterPro" id="IPR051886">
    <property type="entry name" value="Seed_Dev/Stress_Resp_Reg"/>
</dbReference>
<keyword evidence="3" id="KW-1185">Reference proteome</keyword>
<dbReference type="Pfam" id="PF14144">
    <property type="entry name" value="DOG1"/>
    <property type="match status" value="1"/>
</dbReference>
<evidence type="ECO:0000313" key="2">
    <source>
        <dbReference type="EMBL" id="GFY88951.1"/>
    </source>
</evidence>
<dbReference type="EMBL" id="BJWL01000006">
    <property type="protein sequence ID" value="GFY88951.1"/>
    <property type="molecule type" value="Genomic_DNA"/>
</dbReference>
<dbReference type="Proteomes" id="UP000585474">
    <property type="component" value="Unassembled WGS sequence"/>
</dbReference>